<reference evidence="4" key="2">
    <citation type="submission" date="2021-04" db="EMBL/GenBank/DDBJ databases">
        <authorList>
            <person name="Gilroy R."/>
        </authorList>
    </citation>
    <scope>NUCLEOTIDE SEQUENCE</scope>
    <source>
        <strain evidence="4">CHK186-16707</strain>
    </source>
</reference>
<evidence type="ECO:0000256" key="2">
    <source>
        <dbReference type="SAM" id="MobiDB-lite"/>
    </source>
</evidence>
<dbReference type="EMBL" id="DXAN01000017">
    <property type="protein sequence ID" value="HJA08581.1"/>
    <property type="molecule type" value="Genomic_DNA"/>
</dbReference>
<dbReference type="Pfam" id="PF00275">
    <property type="entry name" value="EPSP_synthase"/>
    <property type="match status" value="1"/>
</dbReference>
<sequence>MDNRGEDRRKRPEGRSEFSRPAGARDDRRPDGFDRGRKPGFARSGEGRGPRPERNDRSLERPRGPRNRELAAVQEADEELLRLVMRRARLLAKLRVGDRLDPDMEKALRVSWEEKAARLTRDARLARELFRLLQAVEPLSRVEEEQAFFNLAPVHKPVALDLPAPADAAAARCWMALAAASGRTVNLARVPLTDAVVDAVKVLNQMGGRLWWEEDGVILSRGGSGMTRGMDKVLHVGDDALNLWLVVAFSLNMPSRLKITGGSSLRFLDLAPLRHFLPELSARLTNVVPGQNGLPIRLECAGILPDSVTLPADLPPDFLSALLLAAPFRERPGRFVLPETGPAAKPPLLDTVLTVLAQAGVKVERDDRSITVTPGVPSLPEKPVLPMNTLLGAALLALPALAGGRTRLEGLWASTRSAALAERLLNRAGLEVLTDAEGIHSTRPENATSQALDAEELSAVGDEAPELLPLAVLLAARAARNGQTVNLAAVPEAETETRDAFLARLGLVPDERGDLKAREETGDTPPLPAWLAPSAPWAVALALGAFLRPNLRLGNPGVLTDLFPAFWTLYNTLPTPELGRKKAEPVDVKPARRRIIAQGVYGDLPPESPAGDDN</sequence>
<evidence type="ECO:0000259" key="3">
    <source>
        <dbReference type="Pfam" id="PF00275"/>
    </source>
</evidence>
<dbReference type="Gene3D" id="3.65.10.10">
    <property type="entry name" value="Enolpyruvate transferase domain"/>
    <property type="match status" value="2"/>
</dbReference>
<dbReference type="AlphaFoldDB" id="A0A9D2KLB3"/>
<evidence type="ECO:0000313" key="4">
    <source>
        <dbReference type="EMBL" id="HJA08581.1"/>
    </source>
</evidence>
<protein>
    <submittedName>
        <fullName evidence="4">3-phosphoshikimate 1-carboxyvinyltransferase</fullName>
    </submittedName>
</protein>
<evidence type="ECO:0000313" key="5">
    <source>
        <dbReference type="Proteomes" id="UP000824225"/>
    </source>
</evidence>
<dbReference type="InterPro" id="IPR013792">
    <property type="entry name" value="RNA3'P_cycl/enolpyr_Trfase_a/b"/>
</dbReference>
<feature type="region of interest" description="Disordered" evidence="2">
    <location>
        <begin position="1"/>
        <end position="68"/>
    </location>
</feature>
<dbReference type="SUPFAM" id="SSF55205">
    <property type="entry name" value="EPT/RTPC-like"/>
    <property type="match status" value="1"/>
</dbReference>
<dbReference type="Proteomes" id="UP000824225">
    <property type="component" value="Unassembled WGS sequence"/>
</dbReference>
<reference evidence="4" key="1">
    <citation type="journal article" date="2021" name="PeerJ">
        <title>Extensive microbial diversity within the chicken gut microbiome revealed by metagenomics and culture.</title>
        <authorList>
            <person name="Gilroy R."/>
            <person name="Ravi A."/>
            <person name="Getino M."/>
            <person name="Pursley I."/>
            <person name="Horton D.L."/>
            <person name="Alikhan N.F."/>
            <person name="Baker D."/>
            <person name="Gharbi K."/>
            <person name="Hall N."/>
            <person name="Watson M."/>
            <person name="Adriaenssens E.M."/>
            <person name="Foster-Nyarko E."/>
            <person name="Jarju S."/>
            <person name="Secka A."/>
            <person name="Antonio M."/>
            <person name="Oren A."/>
            <person name="Chaudhuri R.R."/>
            <person name="La Ragione R."/>
            <person name="Hildebrand F."/>
            <person name="Pallen M.J."/>
        </authorList>
    </citation>
    <scope>NUCLEOTIDE SEQUENCE</scope>
    <source>
        <strain evidence="4">CHK186-16707</strain>
    </source>
</reference>
<feature type="compositionally biased region" description="Basic and acidic residues" evidence="2">
    <location>
        <begin position="45"/>
        <end position="68"/>
    </location>
</feature>
<feature type="domain" description="Enolpyruvate transferase" evidence="3">
    <location>
        <begin position="257"/>
        <end position="505"/>
    </location>
</feature>
<name>A0A9D2KLB3_9BACT</name>
<dbReference type="GO" id="GO:0016765">
    <property type="term" value="F:transferase activity, transferring alkyl or aryl (other than methyl) groups"/>
    <property type="evidence" value="ECO:0007669"/>
    <property type="project" value="InterPro"/>
</dbReference>
<keyword evidence="1" id="KW-0808">Transferase</keyword>
<gene>
    <name evidence="4" type="ORF">H9962_05265</name>
</gene>
<proteinExistence type="predicted"/>
<comment type="caution">
    <text evidence="4">The sequence shown here is derived from an EMBL/GenBank/DDBJ whole genome shotgun (WGS) entry which is preliminary data.</text>
</comment>
<dbReference type="InterPro" id="IPR001986">
    <property type="entry name" value="Enolpyruvate_Tfrase_dom"/>
</dbReference>
<accession>A0A9D2KLB3</accession>
<organism evidence="4 5">
    <name type="scientific">Candidatus Mailhella merdigallinarum</name>
    <dbReference type="NCBI Taxonomy" id="2838658"/>
    <lineage>
        <taxon>Bacteria</taxon>
        <taxon>Pseudomonadati</taxon>
        <taxon>Thermodesulfobacteriota</taxon>
        <taxon>Desulfovibrionia</taxon>
        <taxon>Desulfovibrionales</taxon>
        <taxon>Desulfovibrionaceae</taxon>
        <taxon>Mailhella</taxon>
    </lineage>
</organism>
<dbReference type="InterPro" id="IPR036968">
    <property type="entry name" value="Enolpyruvate_Tfrase_sf"/>
</dbReference>
<feature type="compositionally biased region" description="Basic and acidic residues" evidence="2">
    <location>
        <begin position="1"/>
        <end position="37"/>
    </location>
</feature>
<evidence type="ECO:0000256" key="1">
    <source>
        <dbReference type="ARBA" id="ARBA00022679"/>
    </source>
</evidence>